<dbReference type="AlphaFoldDB" id="A0A1J4K8E5"/>
<dbReference type="RefSeq" id="XP_068360378.1">
    <property type="nucleotide sequence ID" value="XM_068503873.1"/>
</dbReference>
<name>A0A1J4K8E5_9EUKA</name>
<dbReference type="GeneID" id="94838577"/>
<organism evidence="3 4">
    <name type="scientific">Tritrichomonas foetus</name>
    <dbReference type="NCBI Taxonomy" id="1144522"/>
    <lineage>
        <taxon>Eukaryota</taxon>
        <taxon>Metamonada</taxon>
        <taxon>Parabasalia</taxon>
        <taxon>Tritrichomonadida</taxon>
        <taxon>Tritrichomonadidae</taxon>
        <taxon>Tritrichomonas</taxon>
    </lineage>
</organism>
<evidence type="ECO:0008006" key="5">
    <source>
        <dbReference type="Google" id="ProtNLM"/>
    </source>
</evidence>
<evidence type="ECO:0000256" key="1">
    <source>
        <dbReference type="SAM" id="MobiDB-lite"/>
    </source>
</evidence>
<keyword evidence="2" id="KW-0812">Transmembrane</keyword>
<keyword evidence="2" id="KW-0472">Membrane</keyword>
<keyword evidence="2" id="KW-1133">Transmembrane helix</keyword>
<protein>
    <recommendedName>
        <fullName evidence="5">Legume-like lectin family protein</fullName>
    </recommendedName>
</protein>
<dbReference type="InterPro" id="IPR013320">
    <property type="entry name" value="ConA-like_dom_sf"/>
</dbReference>
<dbReference type="Proteomes" id="UP000179807">
    <property type="component" value="Unassembled WGS sequence"/>
</dbReference>
<dbReference type="Gene3D" id="2.60.120.200">
    <property type="match status" value="1"/>
</dbReference>
<comment type="caution">
    <text evidence="3">The sequence shown here is derived from an EMBL/GenBank/DDBJ whole genome shotgun (WGS) entry which is preliminary data.</text>
</comment>
<keyword evidence="4" id="KW-1185">Reference proteome</keyword>
<dbReference type="VEuPathDB" id="TrichDB:TRFO_24645"/>
<feature type="compositionally biased region" description="Basic and acidic residues" evidence="1">
    <location>
        <begin position="556"/>
        <end position="570"/>
    </location>
</feature>
<gene>
    <name evidence="3" type="ORF">TRFO_24645</name>
</gene>
<feature type="transmembrane region" description="Helical" evidence="2">
    <location>
        <begin position="46"/>
        <end position="66"/>
    </location>
</feature>
<evidence type="ECO:0000313" key="3">
    <source>
        <dbReference type="EMBL" id="OHT07242.1"/>
    </source>
</evidence>
<accession>A0A1J4K8E5</accession>
<sequence length="588" mass="67441">MMNNFLRDNCIQNFCSKGQIIFMKITLFKIIKFHNKSHINIEKVKINYFMLFSIISVFSFIALDLVPPFKAFGKRNRVKYWTISGDSSKVTNDSLILIEPNFDLGPGSAWSNLPPPSGDFQCQFSLKITNRSMKSIKGERGGFSALLIPNFGTVGGFHGGPKKFKGGVTISFHFIDDNTLNLQIFEDELKNESALNEIPKPTKKTNVVPEAHLVRLDDNEIFNFTFIYKDDDDLLTVFVDENETTRKARNSDNLFKKKKLENVSRVVVLNKTLLSMNVDKVWLGFTADLVGIEILNITYQLQNNNENSKIVTRIGSRPFRNPIFKTSRDEVYQRIVAKIDKKMTPENKKGKNHRTLFRVIDEISDVLTDVSTYLEINSFLRKILIPFSLKWHRRTFKQVEAASKISKTISTSINESNEWIEFFNSTVMEFLEETVQEIQNFSQNLKELGCGPAWINTDEIESEIKSLEWINVMKIFVSAEAAVAALFVVYRMIFPPQRKLSDSKNKKPEKVKPSEFSKQKKEERSSKKEEKSPKKEEKSPKKEERSPKKDSKHHTSNSDKKSPSKPDSPTKKTKSPKSSPKKTEGSPK</sequence>
<evidence type="ECO:0000256" key="2">
    <source>
        <dbReference type="SAM" id="Phobius"/>
    </source>
</evidence>
<reference evidence="3" key="1">
    <citation type="submission" date="2016-10" db="EMBL/GenBank/DDBJ databases">
        <authorList>
            <person name="Benchimol M."/>
            <person name="Almeida L.G."/>
            <person name="Vasconcelos A.T."/>
            <person name="Perreira-Neves A."/>
            <person name="Rosa I.A."/>
            <person name="Tasca T."/>
            <person name="Bogo M.R."/>
            <person name="de Souza W."/>
        </authorList>
    </citation>
    <scope>NUCLEOTIDE SEQUENCE [LARGE SCALE GENOMIC DNA]</scope>
    <source>
        <strain evidence="3">K</strain>
    </source>
</reference>
<proteinExistence type="predicted"/>
<feature type="compositionally biased region" description="Basic and acidic residues" evidence="1">
    <location>
        <begin position="499"/>
        <end position="549"/>
    </location>
</feature>
<dbReference type="EMBL" id="MLAK01000703">
    <property type="protein sequence ID" value="OHT07242.1"/>
    <property type="molecule type" value="Genomic_DNA"/>
</dbReference>
<dbReference type="SUPFAM" id="SSF49899">
    <property type="entry name" value="Concanavalin A-like lectins/glucanases"/>
    <property type="match status" value="1"/>
</dbReference>
<evidence type="ECO:0000313" key="4">
    <source>
        <dbReference type="Proteomes" id="UP000179807"/>
    </source>
</evidence>
<feature type="region of interest" description="Disordered" evidence="1">
    <location>
        <begin position="499"/>
        <end position="588"/>
    </location>
</feature>